<protein>
    <submittedName>
        <fullName evidence="1">Uncharacterized protein</fullName>
    </submittedName>
</protein>
<organism evidence="1 2">
    <name type="scientific">Mesobacillus boroniphilus</name>
    <dbReference type="NCBI Taxonomy" id="308892"/>
    <lineage>
        <taxon>Bacteria</taxon>
        <taxon>Bacillati</taxon>
        <taxon>Bacillota</taxon>
        <taxon>Bacilli</taxon>
        <taxon>Bacillales</taxon>
        <taxon>Bacillaceae</taxon>
        <taxon>Mesobacillus</taxon>
    </lineage>
</organism>
<dbReference type="Proteomes" id="UP000761411">
    <property type="component" value="Unassembled WGS sequence"/>
</dbReference>
<dbReference type="AlphaFoldDB" id="A0A944GYL1"/>
<comment type="caution">
    <text evidence="1">The sequence shown here is derived from an EMBL/GenBank/DDBJ whole genome shotgun (WGS) entry which is preliminary data.</text>
</comment>
<proteinExistence type="predicted"/>
<name>A0A944GYL1_9BACI</name>
<accession>A0A944GYL1</accession>
<evidence type="ECO:0000313" key="2">
    <source>
        <dbReference type="Proteomes" id="UP000761411"/>
    </source>
</evidence>
<sequence>MKKMIFVVPLLILIIFIFFLSGYRFTALSAAKSHSFLSKDAELIEQYDTGSSFIFLFKSDEEEIYQTVLSEKSDVLFRGSVSTNIPYSSDKIQTVGGISVTTENDAATLLSIISHDEEVAYIEAGVEPYVERKEISKGERISFLFPFSEQIDFLYPTAFNKDGKKLYYYGYPKDTNVFRNEDFKWHRINGN</sequence>
<evidence type="ECO:0000313" key="1">
    <source>
        <dbReference type="EMBL" id="MBS8266784.1"/>
    </source>
</evidence>
<dbReference type="RefSeq" id="WP_213372328.1">
    <property type="nucleotide sequence ID" value="NZ_QTKX01000003.1"/>
</dbReference>
<gene>
    <name evidence="1" type="ORF">DYI25_20370</name>
</gene>
<reference evidence="1 2" key="1">
    <citation type="journal article" date="2021" name="Microorganisms">
        <title>Bacterial Dimethylsulfoniopropionate Biosynthesis in the East China Sea.</title>
        <authorList>
            <person name="Liu J."/>
            <person name="Zhang Y."/>
            <person name="Liu J."/>
            <person name="Zhong H."/>
            <person name="Williams B.T."/>
            <person name="Zheng Y."/>
            <person name="Curson A.R.J."/>
            <person name="Sun C."/>
            <person name="Sun H."/>
            <person name="Song D."/>
            <person name="Wagner Mackenzie B."/>
            <person name="Bermejo Martinez A."/>
            <person name="Todd J.D."/>
            <person name="Zhang X.H."/>
        </authorList>
    </citation>
    <scope>NUCLEOTIDE SEQUENCE [LARGE SCALE GENOMIC DNA]</scope>
    <source>
        <strain evidence="1 2">ESS08</strain>
    </source>
</reference>
<dbReference type="EMBL" id="QTKX01000003">
    <property type="protein sequence ID" value="MBS8266784.1"/>
    <property type="molecule type" value="Genomic_DNA"/>
</dbReference>
<keyword evidence="2" id="KW-1185">Reference proteome</keyword>